<name>G1K2G6_DANRE</name>
<dbReference type="Pfam" id="PF01585">
    <property type="entry name" value="G-patch"/>
    <property type="match status" value="1"/>
</dbReference>
<feature type="region of interest" description="Disordered" evidence="2">
    <location>
        <begin position="1"/>
        <end position="32"/>
    </location>
</feature>
<feature type="compositionally biased region" description="Acidic residues" evidence="2">
    <location>
        <begin position="765"/>
        <end position="775"/>
    </location>
</feature>
<reference evidence="6" key="3">
    <citation type="journal article" date="2015" name="Nat. Commun.">
        <title>RFX transcription factors are essential for hearing in mice.</title>
        <authorList>
            <person name="Elkon R."/>
            <person name="Milon B."/>
            <person name="Morrison L."/>
            <person name="Shah M."/>
            <person name="Vijayakumar S."/>
            <person name="Racherla M."/>
            <person name="Leitch C.C."/>
            <person name="Silipino L."/>
            <person name="Hadi S."/>
            <person name="Weiss-Gayet M."/>
            <person name="Barras E."/>
            <person name="Schmid C.D."/>
            <person name="Ait-Lounis A."/>
            <person name="Barnes A."/>
            <person name="Song Y."/>
            <person name="Eisenman D.J."/>
            <person name="Eliyahu E."/>
            <person name="Frolenkov G.I."/>
            <person name="Strome S.E."/>
            <person name="Durand B."/>
            <person name="Zaghloul N.A."/>
            <person name="Jones S.M."/>
            <person name="Reith W."/>
            <person name="Hertzano R."/>
        </authorList>
    </citation>
    <scope>NUCLEOTIDE SEQUENCE</scope>
    <source>
        <strain evidence="6">AB</strain>
    </source>
</reference>
<proteinExistence type="evidence at protein level"/>
<gene>
    <name evidence="4 6 7" type="primary">gpatch1</name>
    <name evidence="6" type="synonym">im:7135982</name>
    <name evidence="6" type="synonym">wu:fc11h11</name>
    <name evidence="6" type="synonym">wu:fj99h08</name>
</gene>
<reference evidence="6" key="5">
    <citation type="journal article" date="2021" name="Fish Physiol. Biochem.">
        <title>The zebrafish cationic amino acid transporter/glycoprotein-associated family: sequence and spatiotemporal distribution during development of the transport system b0,+ (slc3a1/slc7a9).</title>
        <authorList>
            <person name="Ellingsen S."/>
            <person name="Narawane S."/>
            <person name="Fjose A."/>
            <person name="Verri T."/>
            <person name="Ronnestad I."/>
        </authorList>
    </citation>
    <scope>NUCLEOTIDE SEQUENCE</scope>
    <source>
        <strain evidence="6">AB</strain>
    </source>
</reference>
<evidence type="ECO:0000313" key="4">
    <source>
        <dbReference type="Ensembl" id="ENSDARP00000014631"/>
    </source>
</evidence>
<feature type="compositionally biased region" description="Acidic residues" evidence="2">
    <location>
        <begin position="1"/>
        <end position="11"/>
    </location>
</feature>
<feature type="compositionally biased region" description="Low complexity" evidence="2">
    <location>
        <begin position="856"/>
        <end position="867"/>
    </location>
</feature>
<reference evidence="6" key="4">
    <citation type="journal article" date="2016" name="BMC Genomics">
        <title>Gene evolution and gene expression after whole genome duplication in fish: the PhyloFish database.</title>
        <authorList>
            <person name="Pasquier J."/>
            <person name="Cabau C."/>
            <person name="Nguyen T."/>
            <person name="Jouanno E."/>
            <person name="Severac D."/>
            <person name="Braasch I."/>
            <person name="Journot L."/>
            <person name="Pontarotti P."/>
            <person name="Klopp C."/>
            <person name="Postlethwait J.H."/>
            <person name="Guiguen Y."/>
            <person name="Bobe J."/>
        </authorList>
    </citation>
    <scope>NUCLEOTIDE SEQUENCE</scope>
    <source>
        <strain evidence="6">AB</strain>
    </source>
</reference>
<dbReference type="GlyGen" id="G1K2G6">
    <property type="glycosylation" value="1 site"/>
</dbReference>
<feature type="compositionally biased region" description="Acidic residues" evidence="2">
    <location>
        <begin position="198"/>
        <end position="207"/>
    </location>
</feature>
<dbReference type="GeneID" id="448925"/>
<dbReference type="HOGENOM" id="CLU_008613_2_0_1"/>
<feature type="region of interest" description="Disordered" evidence="2">
    <location>
        <begin position="726"/>
        <end position="975"/>
    </location>
</feature>
<feature type="compositionally biased region" description="Polar residues" evidence="2">
    <location>
        <begin position="726"/>
        <end position="749"/>
    </location>
</feature>
<dbReference type="RefSeq" id="NP_001191052.1">
    <property type="nucleotide sequence ID" value="NM_001204123.1"/>
</dbReference>
<dbReference type="Pfam" id="PF07713">
    <property type="entry name" value="DUF1604"/>
    <property type="match status" value="1"/>
</dbReference>
<feature type="compositionally biased region" description="Acidic residues" evidence="2">
    <location>
        <begin position="799"/>
        <end position="809"/>
    </location>
</feature>
<dbReference type="AlphaFoldDB" id="G1K2G6"/>
<reference evidence="4 5" key="2">
    <citation type="journal article" date="2013" name="Nature">
        <title>The zebrafish reference genome sequence and its relationship to the human genome.</title>
        <authorList>
            <consortium name="Genome Reference Consortium Zebrafish"/>
            <person name="Howe K."/>
            <person name="Clark M.D."/>
            <person name="Torroja C.F."/>
            <person name="Torrance J."/>
            <person name="Berthelot C."/>
            <person name="Muffato M."/>
            <person name="Collins J.E."/>
            <person name="Humphray S."/>
            <person name="McLaren K."/>
            <person name="Matthews L."/>
            <person name="McLaren S."/>
            <person name="Sealy I."/>
            <person name="Caccamo M."/>
            <person name="Churcher C."/>
            <person name="Scott C."/>
            <person name="Barrett J.C."/>
            <person name="Koch R."/>
            <person name="Rauch G.J."/>
            <person name="White S."/>
            <person name="Chow W."/>
            <person name="Kilian B."/>
            <person name="Quintais L.T."/>
            <person name="Guerra-Assuncao J.A."/>
            <person name="Zhou Y."/>
            <person name="Gu Y."/>
            <person name="Yen J."/>
            <person name="Vogel J.H."/>
            <person name="Eyre T."/>
            <person name="Redmond S."/>
            <person name="Banerjee R."/>
            <person name="Chi J."/>
            <person name="Fu B."/>
            <person name="Langley E."/>
            <person name="Maguire S.F."/>
            <person name="Laird G.K."/>
            <person name="Lloyd D."/>
            <person name="Kenyon E."/>
            <person name="Donaldson S."/>
            <person name="Sehra H."/>
            <person name="Almeida-King J."/>
            <person name="Loveland J."/>
            <person name="Trevanion S."/>
            <person name="Jones M."/>
            <person name="Quail M."/>
            <person name="Willey D."/>
            <person name="Hunt A."/>
            <person name="Burton J."/>
            <person name="Sims S."/>
            <person name="McLay K."/>
            <person name="Plumb B."/>
            <person name="Davis J."/>
            <person name="Clee C."/>
            <person name="Oliver K."/>
            <person name="Clark R."/>
            <person name="Riddle C."/>
            <person name="Elliot D."/>
            <person name="Eliott D."/>
            <person name="Threadgold G."/>
            <person name="Harden G."/>
            <person name="Ware D."/>
            <person name="Begum S."/>
            <person name="Mortimore B."/>
            <person name="Mortimer B."/>
            <person name="Kerry G."/>
            <person name="Heath P."/>
            <person name="Phillimore B."/>
            <person name="Tracey A."/>
            <person name="Corby N."/>
            <person name="Dunn M."/>
            <person name="Johnson C."/>
            <person name="Wood J."/>
            <person name="Clark S."/>
            <person name="Pelan S."/>
            <person name="Griffiths G."/>
            <person name="Smith M."/>
            <person name="Glithero R."/>
            <person name="Howden P."/>
            <person name="Barker N."/>
            <person name="Lloyd C."/>
            <person name="Stevens C."/>
            <person name="Harley J."/>
            <person name="Holt K."/>
            <person name="Panagiotidis G."/>
            <person name="Lovell J."/>
            <person name="Beasley H."/>
            <person name="Henderson C."/>
            <person name="Gordon D."/>
            <person name="Auger K."/>
            <person name="Wright D."/>
            <person name="Collins J."/>
            <person name="Raisen C."/>
            <person name="Dyer L."/>
            <person name="Leung K."/>
            <person name="Robertson L."/>
            <person name="Ambridge K."/>
            <person name="Leongamornlert D."/>
            <person name="McGuire S."/>
            <person name="Gilderthorp R."/>
            <person name="Griffiths C."/>
            <person name="Manthravadi D."/>
            <person name="Nichol S."/>
            <person name="Barker G."/>
            <person name="Whitehead S."/>
            <person name="Kay M."/>
            <person name="Brown J."/>
            <person name="Murnane C."/>
            <person name="Gray E."/>
            <person name="Humphries M."/>
            <person name="Sycamore N."/>
            <person name="Barker D."/>
            <person name="Saunders D."/>
            <person name="Wallis J."/>
            <person name="Babbage A."/>
            <person name="Hammond S."/>
            <person name="Mashreghi-Mohammadi M."/>
            <person name="Barr L."/>
            <person name="Martin S."/>
            <person name="Wray P."/>
            <person name="Ellington A."/>
            <person name="Matthews N."/>
            <person name="Ellwood M."/>
            <person name="Woodmansey R."/>
            <person name="Clark G."/>
            <person name="Cooper J."/>
            <person name="Cooper J."/>
            <person name="Tromans A."/>
            <person name="Grafham D."/>
            <person name="Skuce C."/>
            <person name="Pandian R."/>
            <person name="Andrews R."/>
            <person name="Harrison E."/>
            <person name="Kimberley A."/>
            <person name="Garnett J."/>
            <person name="Fosker N."/>
            <person name="Hall R."/>
            <person name="Garner P."/>
            <person name="Kelly D."/>
            <person name="Bird C."/>
            <person name="Palmer S."/>
            <person name="Gehring I."/>
            <person name="Berger A."/>
            <person name="Dooley C.M."/>
            <person name="Ersan-Urun Z."/>
            <person name="Eser C."/>
            <person name="Geiger H."/>
            <person name="Geisler M."/>
            <person name="Karotki L."/>
            <person name="Kirn A."/>
            <person name="Konantz J."/>
            <person name="Konantz M."/>
            <person name="Oberlander M."/>
            <person name="Rudolph-Geiger S."/>
            <person name="Teucke M."/>
            <person name="Lanz C."/>
            <person name="Raddatz G."/>
            <person name="Osoegawa K."/>
            <person name="Zhu B."/>
            <person name="Rapp A."/>
            <person name="Widaa S."/>
            <person name="Langford C."/>
            <person name="Yang F."/>
            <person name="Schuster S.C."/>
            <person name="Carter N.P."/>
            <person name="Harrow J."/>
            <person name="Ning Z."/>
            <person name="Herrero J."/>
            <person name="Searle S.M."/>
            <person name="Enright A."/>
            <person name="Geisler R."/>
            <person name="Plasterk R.H."/>
            <person name="Lee C."/>
            <person name="Westerfield M."/>
            <person name="de Jong P.J."/>
            <person name="Zon L.I."/>
            <person name="Postlethwait J.H."/>
            <person name="Nusslein-Volhard C."/>
            <person name="Hubbard T.J."/>
            <person name="Roest Crollius H."/>
            <person name="Rogers J."/>
            <person name="Stemple D.L."/>
        </authorList>
    </citation>
    <scope>NUCLEOTIDE SEQUENCE [LARGE SCALE GENOMIC DNA]</scope>
    <source>
        <strain evidence="4">Tuebingen</strain>
    </source>
</reference>
<reference evidence="6" key="6">
    <citation type="submission" date="2025-04" db="UniProtKB">
        <authorList>
            <consortium name="RefSeq"/>
        </authorList>
    </citation>
    <scope>IDENTIFICATION</scope>
    <source>
        <strain evidence="6">AB</strain>
    </source>
</reference>
<dbReference type="InterPro" id="IPR000467">
    <property type="entry name" value="G_patch_dom"/>
</dbReference>
<comment type="similarity">
    <text evidence="1">Belongs to the GPATCH1 family.</text>
</comment>
<feature type="compositionally biased region" description="Basic residues" evidence="2">
    <location>
        <begin position="174"/>
        <end position="183"/>
    </location>
</feature>
<dbReference type="eggNOG" id="KOG2138">
    <property type="taxonomic scope" value="Eukaryota"/>
</dbReference>
<dbReference type="InterPro" id="IPR011666">
    <property type="entry name" value="DUF1604"/>
</dbReference>
<sequence length="975" mass="107656">MASDEDSDEDFVTYGTPLEPLEEDEPSRKPIPVHEQTVKDEKGRYKRFHGAFTGGFSAGYFNTVGSKEGWTPSTFVSSRQQKSEKHNARPEDFMDEEDFGEHGIAPREITTTDEFASERKDQIKDKARAVSSLAALIPGDPGLLEEFIAPARSSIGVELLRKMGWKDGQGVGPRLKRKPRKQNTGRVYGCSLPRNGSEESEEDDDEFAPENVTFAPKDVVPVDFTPKVDSHGLGYRGLNPLQALGGGSGSGHINLFTLQSDRTTNLFGDRASGQERRGGIAGQAFGVGAMEEEDGDIYHKDSMSNYDNVLGGEEPGDGLYGWTAPQQYTKKKNALKRVMAYSGRILDGFALASEVTEIKTVYPPPDLPRDFRPVHYFRPVIDPSTVSPIVAQALQLSRGQLSQDASQQGRHKLDSTQRRDMLGESALQGPSSVFELLESKDRERLTEIRKAAESQKPSESNLSSAVDRAVVVASAKAKAAALQALSSRFQSSSTQPQPPSETQMALNAWSGPTADASKTFKPFSKNPQKQARYDLYISKLKQGDKDAVELSLDSSMTEWERGREREEFVRAALLYKPSSSSLSSRFTHGKHEEDTDTVDVAQEQENDVDDKQAAVKMKMFGKLTRDTFEWHPDKLLCKRFNIPDPYPGSSMVGMPKVKRDKYSVFNFLTIPDGSQVNPSDPKPSSSTIPRVTAEASSKKSRWDVPVQASEPKDAVSAFLSETRSEVSATQQTEAEVKTQTDALPASATSEVKVAQSVEKQSDQKNEEEEEEEEEEVRPSMDLFKAIFASSSDEKSSSSSEDEAEEEEELAPPTSEAAQSTTTSGTVIPPIPAQFTPAPDINKAMDLKHLTVQSVPSAETTAQSTQSSLNAPAKSQGLDEEEFGPRLPPPGFVPSTHSPQMKKQKKKDKEKHKGKKHKKEKKKKKSKKHKHKGKQKKRHEESDSSSDDTDSNSEDVDRDVPTSELLQRLKNLKNKR</sequence>
<dbReference type="GO" id="GO:0005634">
    <property type="term" value="C:nucleus"/>
    <property type="evidence" value="ECO:0000318"/>
    <property type="project" value="GO_Central"/>
</dbReference>
<feature type="region of interest" description="Disordered" evidence="2">
    <location>
        <begin position="670"/>
        <end position="711"/>
    </location>
</feature>
<dbReference type="AGR" id="ZFIN:ZDB-GENE-040914-65"/>
<feature type="region of interest" description="Disordered" evidence="2">
    <location>
        <begin position="72"/>
        <end position="120"/>
    </location>
</feature>
<feature type="compositionally biased region" description="Acidic residues" evidence="2">
    <location>
        <begin position="594"/>
        <end position="607"/>
    </location>
</feature>
<dbReference type="Bgee" id="ENSDARG00000033418">
    <property type="expression patterns" value="Expressed in tail bud paraxial mesoderm and 27 other cell types or tissues"/>
</dbReference>
<dbReference type="Pfam" id="PF26093">
    <property type="entry name" value="HTH_TGH"/>
    <property type="match status" value="1"/>
</dbReference>
<accession>A0A8M1P3M2</accession>
<dbReference type="OMA" id="QLWQQHA"/>
<feature type="compositionally biased region" description="Basic residues" evidence="2">
    <location>
        <begin position="899"/>
        <end position="936"/>
    </location>
</feature>
<dbReference type="ExpressionAtlas" id="G1K2G6">
    <property type="expression patterns" value="baseline"/>
</dbReference>
<dbReference type="GeneTree" id="ENSGT00390000007074"/>
<accession>G1K2G6</accession>
<keyword evidence="5" id="KW-1185">Reference proteome</keyword>
<dbReference type="GO" id="GO:0003723">
    <property type="term" value="F:RNA binding"/>
    <property type="evidence" value="ECO:0000318"/>
    <property type="project" value="GO_Central"/>
</dbReference>
<dbReference type="PhylomeDB" id="G1K2G6"/>
<feature type="region of interest" description="Disordered" evidence="2">
    <location>
        <begin position="169"/>
        <end position="207"/>
    </location>
</feature>
<dbReference type="GO" id="GO:0006397">
    <property type="term" value="P:mRNA processing"/>
    <property type="evidence" value="ECO:0007669"/>
    <property type="project" value="InterPro"/>
</dbReference>
<evidence type="ECO:0000313" key="6">
    <source>
        <dbReference type="RefSeq" id="NP_001191052.1"/>
    </source>
</evidence>
<feature type="domain" description="G-patch" evidence="3">
    <location>
        <begin position="152"/>
        <end position="172"/>
    </location>
</feature>
<dbReference type="EMBL" id="BX323797">
    <property type="status" value="NOT_ANNOTATED_CDS"/>
    <property type="molecule type" value="Genomic_DNA"/>
</dbReference>
<dbReference type="ZFIN" id="ZDB-GENE-040914-65">
    <property type="gene designation" value="gpatch1"/>
</dbReference>
<evidence type="ECO:0000259" key="3">
    <source>
        <dbReference type="PROSITE" id="PS50174"/>
    </source>
</evidence>
<evidence type="ECO:0007829" key="8">
    <source>
        <dbReference type="PeptideAtlas" id="G1K2G6"/>
    </source>
</evidence>
<dbReference type="CTD" id="55094"/>
<dbReference type="KEGG" id="dre:448925"/>
<evidence type="ECO:0000256" key="1">
    <source>
        <dbReference type="ARBA" id="ARBA00008600"/>
    </source>
</evidence>
<organism evidence="4">
    <name type="scientific">Danio rerio</name>
    <name type="common">Zebrafish</name>
    <name type="synonym">Brachydanio rerio</name>
    <dbReference type="NCBI Taxonomy" id="7955"/>
    <lineage>
        <taxon>Eukaryota</taxon>
        <taxon>Metazoa</taxon>
        <taxon>Chordata</taxon>
        <taxon>Craniata</taxon>
        <taxon>Vertebrata</taxon>
        <taxon>Euteleostomi</taxon>
        <taxon>Actinopterygii</taxon>
        <taxon>Neopterygii</taxon>
        <taxon>Teleostei</taxon>
        <taxon>Ostariophysi</taxon>
        <taxon>Cypriniformes</taxon>
        <taxon>Danionidae</taxon>
        <taxon>Danioninae</taxon>
        <taxon>Danio</taxon>
    </lineage>
</organism>
<dbReference type="OrthoDB" id="20507at2759"/>
<protein>
    <submittedName>
        <fullName evidence="4">G patch domain-containing 1</fullName>
    </submittedName>
    <submittedName>
        <fullName evidence="6">G patch domain-containing protein 1</fullName>
    </submittedName>
</protein>
<evidence type="ECO:0000313" key="5">
    <source>
        <dbReference type="Proteomes" id="UP000000437"/>
    </source>
</evidence>
<dbReference type="PANTHER" id="PTHR13384:SF19">
    <property type="entry name" value="G PATCH DOMAIN-CONTAINING PROTEIN 1"/>
    <property type="match status" value="1"/>
</dbReference>
<keyword evidence="8" id="KW-1267">Proteomics identification</keyword>
<feature type="compositionally biased region" description="Basic and acidic residues" evidence="2">
    <location>
        <begin position="81"/>
        <end position="92"/>
    </location>
</feature>
<dbReference type="PANTHER" id="PTHR13384">
    <property type="entry name" value="G PATCH DOMAIN-CONTAINING PROTEIN 1"/>
    <property type="match status" value="1"/>
</dbReference>
<feature type="region of interest" description="Disordered" evidence="2">
    <location>
        <begin position="582"/>
        <end position="607"/>
    </location>
</feature>
<evidence type="ECO:0000256" key="2">
    <source>
        <dbReference type="SAM" id="MobiDB-lite"/>
    </source>
</evidence>
<feature type="compositionally biased region" description="Polar residues" evidence="2">
    <location>
        <begin position="672"/>
        <end position="689"/>
    </location>
</feature>
<reference evidence="4" key="1">
    <citation type="submission" date="2011-08" db="UniProtKB">
        <authorList>
            <consortium name="Ensembl"/>
        </authorList>
    </citation>
    <scope>IDENTIFICATION</scope>
    <source>
        <strain evidence="4">Tuebingen</strain>
    </source>
</reference>
<evidence type="ECO:0000313" key="7">
    <source>
        <dbReference type="ZFIN" id="ZDB-GENE-040914-65"/>
    </source>
</evidence>
<dbReference type="Ensembl" id="ENSDART00000009386.11">
    <property type="protein sequence ID" value="ENSDARP00000014631.10"/>
    <property type="gene ID" value="ENSDARG00000033418.10"/>
</dbReference>
<feature type="compositionally biased region" description="Acidic residues" evidence="2">
    <location>
        <begin position="942"/>
        <end position="956"/>
    </location>
</feature>
<dbReference type="Proteomes" id="UP000000437">
    <property type="component" value="Chromosome 7"/>
</dbReference>
<dbReference type="PaxDb" id="7955-ENSDARP00000014631"/>
<dbReference type="PROSITE" id="PS50174">
    <property type="entry name" value="G_PATCH"/>
    <property type="match status" value="1"/>
</dbReference>
<dbReference type="STRING" id="7955.ENSDARP00000014631"/>